<organism evidence="2 3">
    <name type="scientific">Rubripirellula tenax</name>
    <dbReference type="NCBI Taxonomy" id="2528015"/>
    <lineage>
        <taxon>Bacteria</taxon>
        <taxon>Pseudomonadati</taxon>
        <taxon>Planctomycetota</taxon>
        <taxon>Planctomycetia</taxon>
        <taxon>Pirellulales</taxon>
        <taxon>Pirellulaceae</taxon>
        <taxon>Rubripirellula</taxon>
    </lineage>
</organism>
<protein>
    <recommendedName>
        <fullName evidence="4">DUF3150 domain-containing protein</fullName>
    </recommendedName>
</protein>
<reference evidence="2 3" key="1">
    <citation type="submission" date="2019-02" db="EMBL/GenBank/DDBJ databases">
        <title>Deep-cultivation of Planctomycetes and their phenomic and genomic characterization uncovers novel biology.</title>
        <authorList>
            <person name="Wiegand S."/>
            <person name="Jogler M."/>
            <person name="Boedeker C."/>
            <person name="Pinto D."/>
            <person name="Vollmers J."/>
            <person name="Rivas-Marin E."/>
            <person name="Kohn T."/>
            <person name="Peeters S.H."/>
            <person name="Heuer A."/>
            <person name="Rast P."/>
            <person name="Oberbeckmann S."/>
            <person name="Bunk B."/>
            <person name="Jeske O."/>
            <person name="Meyerdierks A."/>
            <person name="Storesund J.E."/>
            <person name="Kallscheuer N."/>
            <person name="Luecker S."/>
            <person name="Lage O.M."/>
            <person name="Pohl T."/>
            <person name="Merkel B.J."/>
            <person name="Hornburger P."/>
            <person name="Mueller R.-W."/>
            <person name="Bruemmer F."/>
            <person name="Labrenz M."/>
            <person name="Spormann A.M."/>
            <person name="Op Den Camp H."/>
            <person name="Overmann J."/>
            <person name="Amann R."/>
            <person name="Jetten M.S.M."/>
            <person name="Mascher T."/>
            <person name="Medema M.H."/>
            <person name="Devos D.P."/>
            <person name="Kaster A.-K."/>
            <person name="Ovreas L."/>
            <person name="Rohde M."/>
            <person name="Galperin M.Y."/>
            <person name="Jogler C."/>
        </authorList>
    </citation>
    <scope>NUCLEOTIDE SEQUENCE [LARGE SCALE GENOMIC DNA]</scope>
    <source>
        <strain evidence="2 3">Poly51</strain>
    </source>
</reference>
<dbReference type="RefSeq" id="WP_146458618.1">
    <property type="nucleotide sequence ID" value="NZ_SJPW01000004.1"/>
</dbReference>
<dbReference type="AlphaFoldDB" id="A0A5C6EZ06"/>
<evidence type="ECO:0000313" key="3">
    <source>
        <dbReference type="Proteomes" id="UP000318288"/>
    </source>
</evidence>
<feature type="region of interest" description="Disordered" evidence="1">
    <location>
        <begin position="1"/>
        <end position="27"/>
    </location>
</feature>
<accession>A0A5C6EZ06</accession>
<evidence type="ECO:0000256" key="1">
    <source>
        <dbReference type="SAM" id="MobiDB-lite"/>
    </source>
</evidence>
<evidence type="ECO:0008006" key="4">
    <source>
        <dbReference type="Google" id="ProtNLM"/>
    </source>
</evidence>
<proteinExistence type="predicted"/>
<keyword evidence="3" id="KW-1185">Reference proteome</keyword>
<sequence length="329" mass="37459">MSTDTLSRETALSVSPTSMDAPTLTNSDATVGERLQNETTAVRLKIHWPGVRKTLSQDQTRQAAGTFDADIKSVSASKKLLDTGHPAFRAASAVRTQAADHWKQLTLPYVEPGMRLIRRRDITAFDDRMSTVRDELASAVEQLERHYDEMIDQARERLGDLFDAGDYATNLRDQFGIEWDYPSVAPPEYLLRVSPQLYYSECERVQQRFDEAVRLAEQAFADELGQLVSHLAERLSGEADGSPKVFRDSAVTNLLDFFDRFQRLNIRSDEDLDRLVERARGIVTNVSPQDLRDRVPMRLRVANQLAAVESSLDDWMTDRPRRSILRRSR</sequence>
<evidence type="ECO:0000313" key="2">
    <source>
        <dbReference type="EMBL" id="TWU54388.1"/>
    </source>
</evidence>
<dbReference type="OrthoDB" id="247764at2"/>
<comment type="caution">
    <text evidence="2">The sequence shown here is derived from an EMBL/GenBank/DDBJ whole genome shotgun (WGS) entry which is preliminary data.</text>
</comment>
<name>A0A5C6EZ06_9BACT</name>
<gene>
    <name evidence="2" type="ORF">Poly51_31060</name>
</gene>
<dbReference type="Proteomes" id="UP000318288">
    <property type="component" value="Unassembled WGS sequence"/>
</dbReference>
<dbReference type="EMBL" id="SJPW01000004">
    <property type="protein sequence ID" value="TWU54388.1"/>
    <property type="molecule type" value="Genomic_DNA"/>
</dbReference>